<keyword evidence="2" id="KW-1185">Reference proteome</keyword>
<dbReference type="Proteomes" id="UP000466442">
    <property type="component" value="Unassembled WGS sequence"/>
</dbReference>
<reference evidence="1" key="1">
    <citation type="journal article" date="2021" name="Mol. Ecol. Resour.">
        <title>Apolygus lucorum genome provides insights into omnivorousness and mesophyll feeding.</title>
        <authorList>
            <person name="Liu Y."/>
            <person name="Liu H."/>
            <person name="Wang H."/>
            <person name="Huang T."/>
            <person name="Liu B."/>
            <person name="Yang B."/>
            <person name="Yin L."/>
            <person name="Li B."/>
            <person name="Zhang Y."/>
            <person name="Zhang S."/>
            <person name="Jiang F."/>
            <person name="Zhang X."/>
            <person name="Ren Y."/>
            <person name="Wang B."/>
            <person name="Wang S."/>
            <person name="Lu Y."/>
            <person name="Wu K."/>
            <person name="Fan W."/>
            <person name="Wang G."/>
        </authorList>
    </citation>
    <scope>NUCLEOTIDE SEQUENCE</scope>
    <source>
        <strain evidence="1">12Hb</strain>
    </source>
</reference>
<accession>A0A6A4IZJ1</accession>
<gene>
    <name evidence="1" type="ORF">GE061_006526</name>
</gene>
<protein>
    <submittedName>
        <fullName evidence="1">Uncharacterized protein</fullName>
    </submittedName>
</protein>
<dbReference type="AlphaFoldDB" id="A0A6A4IZJ1"/>
<dbReference type="EMBL" id="WIXP02000014">
    <property type="protein sequence ID" value="KAF6200223.1"/>
    <property type="molecule type" value="Genomic_DNA"/>
</dbReference>
<proteinExistence type="predicted"/>
<comment type="caution">
    <text evidence="1">The sequence shown here is derived from an EMBL/GenBank/DDBJ whole genome shotgun (WGS) entry which is preliminary data.</text>
</comment>
<organism evidence="1 2">
    <name type="scientific">Apolygus lucorum</name>
    <name type="common">Small green plant bug</name>
    <name type="synonym">Lygocoris lucorum</name>
    <dbReference type="NCBI Taxonomy" id="248454"/>
    <lineage>
        <taxon>Eukaryota</taxon>
        <taxon>Metazoa</taxon>
        <taxon>Ecdysozoa</taxon>
        <taxon>Arthropoda</taxon>
        <taxon>Hexapoda</taxon>
        <taxon>Insecta</taxon>
        <taxon>Pterygota</taxon>
        <taxon>Neoptera</taxon>
        <taxon>Paraneoptera</taxon>
        <taxon>Hemiptera</taxon>
        <taxon>Heteroptera</taxon>
        <taxon>Panheteroptera</taxon>
        <taxon>Cimicomorpha</taxon>
        <taxon>Miridae</taxon>
        <taxon>Mirini</taxon>
        <taxon>Apolygus</taxon>
    </lineage>
</organism>
<sequence>MYMELTVLFLDKCLAHRHPKEGSSGVDRRREIGTEGDVDLAIGSTGAMIEDTHRDAILEIDTGGRGRALGLDLPTTGNTK</sequence>
<evidence type="ECO:0000313" key="2">
    <source>
        <dbReference type="Proteomes" id="UP000466442"/>
    </source>
</evidence>
<name>A0A6A4IZJ1_APOLU</name>
<evidence type="ECO:0000313" key="1">
    <source>
        <dbReference type="EMBL" id="KAF6200223.1"/>
    </source>
</evidence>